<accession>B4PMU9</accession>
<dbReference type="AlphaFoldDB" id="B4PMU9"/>
<reference evidence="2 3" key="1">
    <citation type="journal article" date="2007" name="Nature">
        <title>Evolution of genes and genomes on the Drosophila phylogeny.</title>
        <authorList>
            <consortium name="Drosophila 12 Genomes Consortium"/>
            <person name="Clark A.G."/>
            <person name="Eisen M.B."/>
            <person name="Smith D.R."/>
            <person name="Bergman C.M."/>
            <person name="Oliver B."/>
            <person name="Markow T.A."/>
            <person name="Kaufman T.C."/>
            <person name="Kellis M."/>
            <person name="Gelbart W."/>
            <person name="Iyer V.N."/>
            <person name="Pollard D.A."/>
            <person name="Sackton T.B."/>
            <person name="Larracuente A.M."/>
            <person name="Singh N.D."/>
            <person name="Abad J.P."/>
            <person name="Abt D.N."/>
            <person name="Adryan B."/>
            <person name="Aguade M."/>
            <person name="Akashi H."/>
            <person name="Anderson W.W."/>
            <person name="Aquadro C.F."/>
            <person name="Ardell D.H."/>
            <person name="Arguello R."/>
            <person name="Artieri C.G."/>
            <person name="Barbash D.A."/>
            <person name="Barker D."/>
            <person name="Barsanti P."/>
            <person name="Batterham P."/>
            <person name="Batzoglou S."/>
            <person name="Begun D."/>
            <person name="Bhutkar A."/>
            <person name="Blanco E."/>
            <person name="Bosak S.A."/>
            <person name="Bradley R.K."/>
            <person name="Brand A.D."/>
            <person name="Brent M.R."/>
            <person name="Brooks A.N."/>
            <person name="Brown R.H."/>
            <person name="Butlin R.K."/>
            <person name="Caggese C."/>
            <person name="Calvi B.R."/>
            <person name="Bernardo de Carvalho A."/>
            <person name="Caspi A."/>
            <person name="Castrezana S."/>
            <person name="Celniker S.E."/>
            <person name="Chang J.L."/>
            <person name="Chapple C."/>
            <person name="Chatterji S."/>
            <person name="Chinwalla A."/>
            <person name="Civetta A."/>
            <person name="Clifton S.W."/>
            <person name="Comeron J.M."/>
            <person name="Costello J.C."/>
            <person name="Coyne J.A."/>
            <person name="Daub J."/>
            <person name="David R.G."/>
            <person name="Delcher A.L."/>
            <person name="Delehaunty K."/>
            <person name="Do C.B."/>
            <person name="Ebling H."/>
            <person name="Edwards K."/>
            <person name="Eickbush T."/>
            <person name="Evans J.D."/>
            <person name="Filipski A."/>
            <person name="Findeiss S."/>
            <person name="Freyhult E."/>
            <person name="Fulton L."/>
            <person name="Fulton R."/>
            <person name="Garcia A.C."/>
            <person name="Gardiner A."/>
            <person name="Garfield D.A."/>
            <person name="Garvin B.E."/>
            <person name="Gibson G."/>
            <person name="Gilbert D."/>
            <person name="Gnerre S."/>
            <person name="Godfrey J."/>
            <person name="Good R."/>
            <person name="Gotea V."/>
            <person name="Gravely B."/>
            <person name="Greenberg A.J."/>
            <person name="Griffiths-Jones S."/>
            <person name="Gross S."/>
            <person name="Guigo R."/>
            <person name="Gustafson E.A."/>
            <person name="Haerty W."/>
            <person name="Hahn M.W."/>
            <person name="Halligan D.L."/>
            <person name="Halpern A.L."/>
            <person name="Halter G.M."/>
            <person name="Han M.V."/>
            <person name="Heger A."/>
            <person name="Hillier L."/>
            <person name="Hinrichs A.S."/>
            <person name="Holmes I."/>
            <person name="Hoskins R.A."/>
            <person name="Hubisz M.J."/>
            <person name="Hultmark D."/>
            <person name="Huntley M.A."/>
            <person name="Jaffe D.B."/>
            <person name="Jagadeeshan S."/>
            <person name="Jeck W.R."/>
            <person name="Johnson J."/>
            <person name="Jones C.D."/>
            <person name="Jordan W.C."/>
            <person name="Karpen G.H."/>
            <person name="Kataoka E."/>
            <person name="Keightley P.D."/>
            <person name="Kheradpour P."/>
            <person name="Kirkness E.F."/>
            <person name="Koerich L.B."/>
            <person name="Kristiansen K."/>
            <person name="Kudrna D."/>
            <person name="Kulathinal R.J."/>
            <person name="Kumar S."/>
            <person name="Kwok R."/>
            <person name="Lander E."/>
            <person name="Langley C.H."/>
            <person name="Lapoint R."/>
            <person name="Lazzaro B.P."/>
            <person name="Lee S.J."/>
            <person name="Levesque L."/>
            <person name="Li R."/>
            <person name="Lin C.F."/>
            <person name="Lin M.F."/>
            <person name="Lindblad-Toh K."/>
            <person name="Llopart A."/>
            <person name="Long M."/>
            <person name="Low L."/>
            <person name="Lozovsky E."/>
            <person name="Lu J."/>
            <person name="Luo M."/>
            <person name="Machado C.A."/>
            <person name="Makalowski W."/>
            <person name="Marzo M."/>
            <person name="Matsuda M."/>
            <person name="Matzkin L."/>
            <person name="McAllister B."/>
            <person name="McBride C.S."/>
            <person name="McKernan B."/>
            <person name="McKernan K."/>
            <person name="Mendez-Lago M."/>
            <person name="Minx P."/>
            <person name="Mollenhauer M.U."/>
            <person name="Montooth K."/>
            <person name="Mount S.M."/>
            <person name="Mu X."/>
            <person name="Myers E."/>
            <person name="Negre B."/>
            <person name="Newfeld S."/>
            <person name="Nielsen R."/>
            <person name="Noor M.A."/>
            <person name="O'Grady P."/>
            <person name="Pachter L."/>
            <person name="Papaceit M."/>
            <person name="Parisi M.J."/>
            <person name="Parisi M."/>
            <person name="Parts L."/>
            <person name="Pedersen J.S."/>
            <person name="Pesole G."/>
            <person name="Phillippy A.M."/>
            <person name="Ponting C.P."/>
            <person name="Pop M."/>
            <person name="Porcelli D."/>
            <person name="Powell J.R."/>
            <person name="Prohaska S."/>
            <person name="Pruitt K."/>
            <person name="Puig M."/>
            <person name="Quesneville H."/>
            <person name="Ram K.R."/>
            <person name="Rand D."/>
            <person name="Rasmussen M.D."/>
            <person name="Reed L.K."/>
            <person name="Reenan R."/>
            <person name="Reily A."/>
            <person name="Remington K.A."/>
            <person name="Rieger T.T."/>
            <person name="Ritchie M.G."/>
            <person name="Robin C."/>
            <person name="Rogers Y.H."/>
            <person name="Rohde C."/>
            <person name="Rozas J."/>
            <person name="Rubenfield M.J."/>
            <person name="Ruiz A."/>
            <person name="Russo S."/>
            <person name="Salzberg S.L."/>
            <person name="Sanchez-Gracia A."/>
            <person name="Saranga D.J."/>
            <person name="Sato H."/>
            <person name="Schaeffer S.W."/>
            <person name="Schatz M.C."/>
            <person name="Schlenke T."/>
            <person name="Schwartz R."/>
            <person name="Segarra C."/>
            <person name="Singh R.S."/>
            <person name="Sirot L."/>
            <person name="Sirota M."/>
            <person name="Sisneros N.B."/>
            <person name="Smith C.D."/>
            <person name="Smith T.F."/>
            <person name="Spieth J."/>
            <person name="Stage D.E."/>
            <person name="Stark A."/>
            <person name="Stephan W."/>
            <person name="Strausberg R.L."/>
            <person name="Strempel S."/>
            <person name="Sturgill D."/>
            <person name="Sutton G."/>
            <person name="Sutton G.G."/>
            <person name="Tao W."/>
            <person name="Teichmann S."/>
            <person name="Tobari Y.N."/>
            <person name="Tomimura Y."/>
            <person name="Tsolas J.M."/>
            <person name="Valente V.L."/>
            <person name="Venter E."/>
            <person name="Venter J.C."/>
            <person name="Vicario S."/>
            <person name="Vieira F.G."/>
            <person name="Vilella A.J."/>
            <person name="Villasante A."/>
            <person name="Walenz B."/>
            <person name="Wang J."/>
            <person name="Wasserman M."/>
            <person name="Watts T."/>
            <person name="Wilson D."/>
            <person name="Wilson R.K."/>
            <person name="Wing R.A."/>
            <person name="Wolfner M.F."/>
            <person name="Wong A."/>
            <person name="Wong G.K."/>
            <person name="Wu C.I."/>
            <person name="Wu G."/>
            <person name="Yamamoto D."/>
            <person name="Yang H.P."/>
            <person name="Yang S.P."/>
            <person name="Yorke J.A."/>
            <person name="Yoshida K."/>
            <person name="Zdobnov E."/>
            <person name="Zhang P."/>
            <person name="Zhang Y."/>
            <person name="Zimin A.V."/>
            <person name="Baldwin J."/>
            <person name="Abdouelleil A."/>
            <person name="Abdulkadir J."/>
            <person name="Abebe A."/>
            <person name="Abera B."/>
            <person name="Abreu J."/>
            <person name="Acer S.C."/>
            <person name="Aftuck L."/>
            <person name="Alexander A."/>
            <person name="An P."/>
            <person name="Anderson E."/>
            <person name="Anderson S."/>
            <person name="Arachi H."/>
            <person name="Azer M."/>
            <person name="Bachantsang P."/>
            <person name="Barry A."/>
            <person name="Bayul T."/>
            <person name="Berlin A."/>
            <person name="Bessette D."/>
            <person name="Bloom T."/>
            <person name="Blye J."/>
            <person name="Boguslavskiy L."/>
            <person name="Bonnet C."/>
            <person name="Boukhgalter B."/>
            <person name="Bourzgui I."/>
            <person name="Brown A."/>
            <person name="Cahill P."/>
            <person name="Channer S."/>
            <person name="Cheshatsang Y."/>
            <person name="Chuda L."/>
            <person name="Citroen M."/>
            <person name="Collymore A."/>
            <person name="Cooke P."/>
            <person name="Costello M."/>
            <person name="D'Aco K."/>
            <person name="Daza R."/>
            <person name="De Haan G."/>
            <person name="DeGray S."/>
            <person name="DeMaso C."/>
            <person name="Dhargay N."/>
            <person name="Dooley K."/>
            <person name="Dooley E."/>
            <person name="Doricent M."/>
            <person name="Dorje P."/>
            <person name="Dorjee K."/>
            <person name="Dupes A."/>
            <person name="Elong R."/>
            <person name="Falk J."/>
            <person name="Farina A."/>
            <person name="Faro S."/>
            <person name="Ferguson D."/>
            <person name="Fisher S."/>
            <person name="Foley C.D."/>
            <person name="Franke A."/>
            <person name="Friedrich D."/>
            <person name="Gadbois L."/>
            <person name="Gearin G."/>
            <person name="Gearin C.R."/>
            <person name="Giannoukos G."/>
            <person name="Goode T."/>
            <person name="Graham J."/>
            <person name="Grandbois E."/>
            <person name="Grewal S."/>
            <person name="Gyaltsen K."/>
            <person name="Hafez N."/>
            <person name="Hagos B."/>
            <person name="Hall J."/>
            <person name="Henson C."/>
            <person name="Hollinger A."/>
            <person name="Honan T."/>
            <person name="Huard M.D."/>
            <person name="Hughes L."/>
            <person name="Hurhula B."/>
            <person name="Husby M.E."/>
            <person name="Kamat A."/>
            <person name="Kanga B."/>
            <person name="Kashin S."/>
            <person name="Khazanovich D."/>
            <person name="Kisner P."/>
            <person name="Lance K."/>
            <person name="Lara M."/>
            <person name="Lee W."/>
            <person name="Lennon N."/>
            <person name="Letendre F."/>
            <person name="LeVine R."/>
            <person name="Lipovsky A."/>
            <person name="Liu X."/>
            <person name="Liu J."/>
            <person name="Liu S."/>
            <person name="Lokyitsang T."/>
            <person name="Lokyitsang Y."/>
            <person name="Lubonja R."/>
            <person name="Lui A."/>
            <person name="MacDonald P."/>
            <person name="Magnisalis V."/>
            <person name="Maru K."/>
            <person name="Matthews C."/>
            <person name="McCusker W."/>
            <person name="McDonough S."/>
            <person name="Mehta T."/>
            <person name="Meldrim J."/>
            <person name="Meneus L."/>
            <person name="Mihai O."/>
            <person name="Mihalev A."/>
            <person name="Mihova T."/>
            <person name="Mittelman R."/>
            <person name="Mlenga V."/>
            <person name="Montmayeur A."/>
            <person name="Mulrain L."/>
            <person name="Navidi A."/>
            <person name="Naylor J."/>
            <person name="Negash T."/>
            <person name="Nguyen T."/>
            <person name="Nguyen N."/>
            <person name="Nicol R."/>
            <person name="Norbu C."/>
            <person name="Norbu N."/>
            <person name="Novod N."/>
            <person name="O'Neill B."/>
            <person name="Osman S."/>
            <person name="Markiewicz E."/>
            <person name="Oyono O.L."/>
            <person name="Patti C."/>
            <person name="Phunkhang P."/>
            <person name="Pierre F."/>
            <person name="Priest M."/>
            <person name="Raghuraman S."/>
            <person name="Rege F."/>
            <person name="Reyes R."/>
            <person name="Rise C."/>
            <person name="Rogov P."/>
            <person name="Ross K."/>
            <person name="Ryan E."/>
            <person name="Settipalli S."/>
            <person name="Shea T."/>
            <person name="Sherpa N."/>
            <person name="Shi L."/>
            <person name="Shih D."/>
            <person name="Sparrow T."/>
            <person name="Spaulding J."/>
            <person name="Stalker J."/>
            <person name="Stange-Thomann N."/>
            <person name="Stavropoulos S."/>
            <person name="Stone C."/>
            <person name="Strader C."/>
            <person name="Tesfaye S."/>
            <person name="Thomson T."/>
            <person name="Thoulutsang Y."/>
            <person name="Thoulutsang D."/>
            <person name="Topham K."/>
            <person name="Topping I."/>
            <person name="Tsamla T."/>
            <person name="Vassiliev H."/>
            <person name="Vo A."/>
            <person name="Wangchuk T."/>
            <person name="Wangdi T."/>
            <person name="Weiand M."/>
            <person name="Wilkinson J."/>
            <person name="Wilson A."/>
            <person name="Yadav S."/>
            <person name="Young G."/>
            <person name="Yu Q."/>
            <person name="Zembek L."/>
            <person name="Zhong D."/>
            <person name="Zimmer A."/>
            <person name="Zwirko Z."/>
            <person name="Jaffe D.B."/>
            <person name="Alvarez P."/>
            <person name="Brockman W."/>
            <person name="Butler J."/>
            <person name="Chin C."/>
            <person name="Gnerre S."/>
            <person name="Grabherr M."/>
            <person name="Kleber M."/>
            <person name="Mauceli E."/>
            <person name="MacCallum I."/>
        </authorList>
    </citation>
    <scope>NUCLEOTIDE SEQUENCE [LARGE SCALE GENOMIC DNA]</scope>
    <source>
        <strain evidence="3">Tai18E2 / Tucson 14021-0261.01</strain>
    </source>
</reference>
<dbReference type="PhylomeDB" id="B4PMU9"/>
<feature type="region of interest" description="Disordered" evidence="1">
    <location>
        <begin position="1"/>
        <end position="20"/>
    </location>
</feature>
<sequence>MNTETYGTHLGKTKSSEPSIGPIDSGHNFAEQEALILKPKALEPLPSWLAWCDRNSKPVKRVQPREIRILTPWQKNGPMTIRDWKHFGAWASFRARPKNPKLKRPAKPFCAAKYLPCALRKRQLDEEELRERILMLAKPRKITEKYNTPDQPPAYSPAIPWGKPPHRDPGRPFNPPYVPDCFPTDELEADFWAQLRFPVRQAALLGKTTPRIQSLAKPRVYPPTPHCPVPEKVLHPLDVPPPPRRKFTNRGWRMHQIRLLYLSKPVFRNEMSFFYRQM</sequence>
<dbReference type="eggNOG" id="ENOG502TCTW">
    <property type="taxonomic scope" value="Eukaryota"/>
</dbReference>
<dbReference type="SMART" id="SM00705">
    <property type="entry name" value="THEG"/>
    <property type="match status" value="3"/>
</dbReference>
<organism evidence="2 3">
    <name type="scientific">Drosophila yakuba</name>
    <name type="common">Fruit fly</name>
    <dbReference type="NCBI Taxonomy" id="7245"/>
    <lineage>
        <taxon>Eukaryota</taxon>
        <taxon>Metazoa</taxon>
        <taxon>Ecdysozoa</taxon>
        <taxon>Arthropoda</taxon>
        <taxon>Hexapoda</taxon>
        <taxon>Insecta</taxon>
        <taxon>Pterygota</taxon>
        <taxon>Neoptera</taxon>
        <taxon>Endopterygota</taxon>
        <taxon>Diptera</taxon>
        <taxon>Brachycera</taxon>
        <taxon>Muscomorpha</taxon>
        <taxon>Ephydroidea</taxon>
        <taxon>Drosophilidae</taxon>
        <taxon>Drosophila</taxon>
        <taxon>Sophophora</taxon>
    </lineage>
</organism>
<dbReference type="OrthoDB" id="8015522at2759"/>
<name>B4PMU9_DROYA</name>
<dbReference type="Pfam" id="PF14912">
    <property type="entry name" value="THEG"/>
    <property type="match status" value="2"/>
</dbReference>
<dbReference type="Proteomes" id="UP000002282">
    <property type="component" value="Chromosome 3R"/>
</dbReference>
<evidence type="ECO:0000256" key="1">
    <source>
        <dbReference type="SAM" id="MobiDB-lite"/>
    </source>
</evidence>
<evidence type="ECO:0000313" key="3">
    <source>
        <dbReference type="Proteomes" id="UP000002282"/>
    </source>
</evidence>
<dbReference type="OMA" id="KWQKKGP"/>
<reference evidence="2 3" key="2">
    <citation type="journal article" date="2007" name="PLoS Biol.">
        <title>Principles of genome evolution in the Drosophila melanogaster species group.</title>
        <authorList>
            <person name="Ranz J.M."/>
            <person name="Maurin D."/>
            <person name="Chan Y.S."/>
            <person name="von Grotthuss M."/>
            <person name="Hillier L.W."/>
            <person name="Roote J."/>
            <person name="Ashburner M."/>
            <person name="Bergman C.M."/>
        </authorList>
    </citation>
    <scope>NUCLEOTIDE SEQUENCE [LARGE SCALE GENOMIC DNA]</scope>
    <source>
        <strain evidence="3">Tai18E2 / Tucson 14021-0261.01</strain>
    </source>
</reference>
<proteinExistence type="predicted"/>
<gene>
    <name evidence="2" type="primary">Dyak\GE25132</name>
    <name evidence="2" type="synonym">dyak_GLEANR_8765</name>
    <name evidence="2" type="synonym">GE25132</name>
    <name evidence="2" type="ORF">Dyak_GE25132</name>
</gene>
<dbReference type="EMBL" id="CM000160">
    <property type="protein sequence ID" value="EDW96019.1"/>
    <property type="molecule type" value="Genomic_DNA"/>
</dbReference>
<keyword evidence="3" id="KW-1185">Reference proteome</keyword>
<evidence type="ECO:0000313" key="2">
    <source>
        <dbReference type="EMBL" id="EDW96019.1"/>
    </source>
</evidence>
<protein>
    <submittedName>
        <fullName evidence="2">Uncharacterized protein</fullName>
    </submittedName>
</protein>
<dbReference type="InterPro" id="IPR006623">
    <property type="entry name" value="THEG"/>
</dbReference>
<dbReference type="HOGENOM" id="CLU_095095_0_0_1"/>
<dbReference type="KEGG" id="dya:Dyak_GE25132"/>